<dbReference type="RefSeq" id="WP_185692225.1">
    <property type="nucleotide sequence ID" value="NZ_JACHVA010000053.1"/>
</dbReference>
<keyword evidence="1" id="KW-0732">Signal</keyword>
<reference evidence="2 3" key="1">
    <citation type="submission" date="2020-07" db="EMBL/GenBank/DDBJ databases">
        <authorList>
            <person name="Feng X."/>
        </authorList>
    </citation>
    <scope>NUCLEOTIDE SEQUENCE [LARGE SCALE GENOMIC DNA]</scope>
    <source>
        <strain evidence="2 3">JCM14086</strain>
    </source>
</reference>
<proteinExistence type="predicted"/>
<protein>
    <recommendedName>
        <fullName evidence="4">PEP-CTERM sorting domain-containing protein</fullName>
    </recommendedName>
</protein>
<dbReference type="AlphaFoldDB" id="A0A7X1AZ50"/>
<gene>
    <name evidence="2" type="ORF">H5P30_06960</name>
</gene>
<evidence type="ECO:0000256" key="1">
    <source>
        <dbReference type="SAM" id="SignalP"/>
    </source>
</evidence>
<evidence type="ECO:0008006" key="4">
    <source>
        <dbReference type="Google" id="ProtNLM"/>
    </source>
</evidence>
<sequence length="225" mass="22993">MKISKSLLLAAATGLAASSAANAVVLADADFDTYSYVFMGTNNTGAPTVNVSQYSGAGHFTFGVISFDVSELSVSGDKYLSLQASGYPDGSMGPGSVPIGTGTVNVGVLGESYSDYLDSGDKLAWFNSNVLTLTPVGEMTFTNGGVSSMDVTSSVNDWIDSGSSNYGFVFWTTDNAGVQIVSSDATSGYTPALTSSAVPEPETFGAIAGALALGLAVCRRRTSKS</sequence>
<evidence type="ECO:0000313" key="3">
    <source>
        <dbReference type="Proteomes" id="UP000525652"/>
    </source>
</evidence>
<comment type="caution">
    <text evidence="2">The sequence shown here is derived from an EMBL/GenBank/DDBJ whole genome shotgun (WGS) entry which is preliminary data.</text>
</comment>
<dbReference type="EMBL" id="JACHVA010000053">
    <property type="protein sequence ID" value="MBC2601515.1"/>
    <property type="molecule type" value="Genomic_DNA"/>
</dbReference>
<accession>A0A7X1AZ50</accession>
<feature type="chain" id="PRO_5030709414" description="PEP-CTERM sorting domain-containing protein" evidence="1">
    <location>
        <begin position="24"/>
        <end position="225"/>
    </location>
</feature>
<dbReference type="Proteomes" id="UP000525652">
    <property type="component" value="Unassembled WGS sequence"/>
</dbReference>
<feature type="signal peptide" evidence="1">
    <location>
        <begin position="1"/>
        <end position="23"/>
    </location>
</feature>
<organism evidence="2 3">
    <name type="scientific">Puniceicoccus vermicola</name>
    <dbReference type="NCBI Taxonomy" id="388746"/>
    <lineage>
        <taxon>Bacteria</taxon>
        <taxon>Pseudomonadati</taxon>
        <taxon>Verrucomicrobiota</taxon>
        <taxon>Opitutia</taxon>
        <taxon>Puniceicoccales</taxon>
        <taxon>Puniceicoccaceae</taxon>
        <taxon>Puniceicoccus</taxon>
    </lineage>
</organism>
<name>A0A7X1AZ50_9BACT</name>
<evidence type="ECO:0000313" key="2">
    <source>
        <dbReference type="EMBL" id="MBC2601515.1"/>
    </source>
</evidence>
<keyword evidence="3" id="KW-1185">Reference proteome</keyword>